<keyword evidence="3" id="KW-1185">Reference proteome</keyword>
<organism evidence="2 3">
    <name type="scientific">Granulicella aggregans</name>
    <dbReference type="NCBI Taxonomy" id="474949"/>
    <lineage>
        <taxon>Bacteria</taxon>
        <taxon>Pseudomonadati</taxon>
        <taxon>Acidobacteriota</taxon>
        <taxon>Terriglobia</taxon>
        <taxon>Terriglobales</taxon>
        <taxon>Acidobacteriaceae</taxon>
        <taxon>Granulicella</taxon>
    </lineage>
</organism>
<gene>
    <name evidence="2" type="ORF">HDF16_000095</name>
</gene>
<evidence type="ECO:0000313" key="2">
    <source>
        <dbReference type="EMBL" id="MBB5055426.1"/>
    </source>
</evidence>
<name>A0A7W8E1L6_9BACT</name>
<comment type="caution">
    <text evidence="2">The sequence shown here is derived from an EMBL/GenBank/DDBJ whole genome shotgun (WGS) entry which is preliminary data.</text>
</comment>
<feature type="region of interest" description="Disordered" evidence="1">
    <location>
        <begin position="1"/>
        <end position="43"/>
    </location>
</feature>
<sequence length="43" mass="5005">MAENQRKQGAKKEKSLCEIEPAGSVTPFSRRSNKRGKQEWKRE</sequence>
<accession>A0A7W8E1L6</accession>
<protein>
    <submittedName>
        <fullName evidence="2">Uncharacterized protein</fullName>
    </submittedName>
</protein>
<dbReference type="Proteomes" id="UP000540989">
    <property type="component" value="Unassembled WGS sequence"/>
</dbReference>
<dbReference type="EMBL" id="JACHIP010000001">
    <property type="protein sequence ID" value="MBB5055426.1"/>
    <property type="molecule type" value="Genomic_DNA"/>
</dbReference>
<reference evidence="2 3" key="1">
    <citation type="submission" date="2020-08" db="EMBL/GenBank/DDBJ databases">
        <title>Genomic Encyclopedia of Type Strains, Phase IV (KMG-V): Genome sequencing to study the core and pangenomes of soil and plant-associated prokaryotes.</title>
        <authorList>
            <person name="Whitman W."/>
        </authorList>
    </citation>
    <scope>NUCLEOTIDE SEQUENCE [LARGE SCALE GENOMIC DNA]</scope>
    <source>
        <strain evidence="2 3">M8UP14</strain>
    </source>
</reference>
<dbReference type="AlphaFoldDB" id="A0A7W8E1L6"/>
<evidence type="ECO:0000313" key="3">
    <source>
        <dbReference type="Proteomes" id="UP000540989"/>
    </source>
</evidence>
<evidence type="ECO:0000256" key="1">
    <source>
        <dbReference type="SAM" id="MobiDB-lite"/>
    </source>
</evidence>
<proteinExistence type="predicted"/>
<feature type="compositionally biased region" description="Basic and acidic residues" evidence="1">
    <location>
        <begin position="1"/>
        <end position="17"/>
    </location>
</feature>